<dbReference type="InterPro" id="IPR000417">
    <property type="entry name" value="Hyethyz_kinase"/>
</dbReference>
<dbReference type="PIRSF" id="PIRSF000513">
    <property type="entry name" value="Thz_kinase"/>
    <property type="match status" value="1"/>
</dbReference>
<keyword evidence="8 11" id="KW-0067">ATP-binding</keyword>
<dbReference type="GO" id="GO:0004417">
    <property type="term" value="F:hydroxyethylthiazole kinase activity"/>
    <property type="evidence" value="ECO:0007669"/>
    <property type="project" value="UniProtKB-UniRule"/>
</dbReference>
<dbReference type="EC" id="2.7.1.50" evidence="11"/>
<dbReference type="GO" id="GO:0009228">
    <property type="term" value="P:thiamine biosynthetic process"/>
    <property type="evidence" value="ECO:0007669"/>
    <property type="project" value="UniProtKB-KW"/>
</dbReference>
<feature type="binding site" evidence="11">
    <location>
        <position position="45"/>
    </location>
    <ligand>
        <name>substrate</name>
    </ligand>
</feature>
<reference evidence="12 13" key="1">
    <citation type="submission" date="2020-08" db="EMBL/GenBank/DDBJ databases">
        <title>Genomic Encyclopedia of Type Strains, Phase IV (KMG-IV): sequencing the most valuable type-strain genomes for metagenomic binning, comparative biology and taxonomic classification.</title>
        <authorList>
            <person name="Goeker M."/>
        </authorList>
    </citation>
    <scope>NUCLEOTIDE SEQUENCE [LARGE SCALE GENOMIC DNA]</scope>
    <source>
        <strain evidence="12 13">DSM 24696</strain>
    </source>
</reference>
<dbReference type="UniPathway" id="UPA00060">
    <property type="reaction ID" value="UER00139"/>
</dbReference>
<evidence type="ECO:0000256" key="5">
    <source>
        <dbReference type="ARBA" id="ARBA00022723"/>
    </source>
</evidence>
<evidence type="ECO:0000313" key="13">
    <source>
        <dbReference type="Proteomes" id="UP000551878"/>
    </source>
</evidence>
<feature type="binding site" evidence="11">
    <location>
        <position position="167"/>
    </location>
    <ligand>
        <name>ATP</name>
        <dbReference type="ChEBI" id="CHEBI:30616"/>
    </ligand>
</feature>
<dbReference type="GO" id="GO:0000287">
    <property type="term" value="F:magnesium ion binding"/>
    <property type="evidence" value="ECO:0007669"/>
    <property type="project" value="UniProtKB-UniRule"/>
</dbReference>
<comment type="function">
    <text evidence="11">Catalyzes the phosphorylation of the hydroxyl group of 4-methyl-5-beta-hydroxyethylthiazole (THZ).</text>
</comment>
<dbReference type="AlphaFoldDB" id="A0A840QQ52"/>
<dbReference type="PANTHER" id="PTHR12592:SF0">
    <property type="entry name" value="ATP-DEPENDENT (S)-NAD(P)H-HYDRATE DEHYDRATASE"/>
    <property type="match status" value="1"/>
</dbReference>
<keyword evidence="6 11" id="KW-0547">Nucleotide-binding</keyword>
<evidence type="ECO:0000256" key="10">
    <source>
        <dbReference type="ARBA" id="ARBA00022977"/>
    </source>
</evidence>
<feature type="binding site" evidence="11">
    <location>
        <position position="121"/>
    </location>
    <ligand>
        <name>ATP</name>
        <dbReference type="ChEBI" id="CHEBI:30616"/>
    </ligand>
</feature>
<keyword evidence="10 11" id="KW-0784">Thiamine biosynthesis</keyword>
<proteinExistence type="inferred from homology"/>
<accession>A0A840QQ52</accession>
<comment type="similarity">
    <text evidence="11">Belongs to the Thz kinase family.</text>
</comment>
<dbReference type="Gene3D" id="3.40.1190.20">
    <property type="match status" value="1"/>
</dbReference>
<dbReference type="CDD" id="cd01170">
    <property type="entry name" value="THZ_kinase"/>
    <property type="match status" value="1"/>
</dbReference>
<keyword evidence="9 11" id="KW-0460">Magnesium</keyword>
<evidence type="ECO:0000256" key="7">
    <source>
        <dbReference type="ARBA" id="ARBA00022777"/>
    </source>
</evidence>
<dbReference type="HAMAP" id="MF_00228">
    <property type="entry name" value="Thz_kinase"/>
    <property type="match status" value="1"/>
</dbReference>
<comment type="caution">
    <text evidence="12">The sequence shown here is derived from an EMBL/GenBank/DDBJ whole genome shotgun (WGS) entry which is preliminary data.</text>
</comment>
<gene>
    <name evidence="11" type="primary">thiM</name>
    <name evidence="12" type="ORF">HNQ41_001682</name>
</gene>
<evidence type="ECO:0000256" key="6">
    <source>
        <dbReference type="ARBA" id="ARBA00022741"/>
    </source>
</evidence>
<evidence type="ECO:0000256" key="3">
    <source>
        <dbReference type="ARBA" id="ARBA00004868"/>
    </source>
</evidence>
<dbReference type="PRINTS" id="PR01099">
    <property type="entry name" value="HYETHTZKNASE"/>
</dbReference>
<evidence type="ECO:0000256" key="1">
    <source>
        <dbReference type="ARBA" id="ARBA00001771"/>
    </source>
</evidence>
<comment type="catalytic activity">
    <reaction evidence="1 11">
        <text>5-(2-hydroxyethyl)-4-methylthiazole + ATP = 4-methyl-5-(2-phosphooxyethyl)-thiazole + ADP + H(+)</text>
        <dbReference type="Rhea" id="RHEA:24212"/>
        <dbReference type="ChEBI" id="CHEBI:15378"/>
        <dbReference type="ChEBI" id="CHEBI:17957"/>
        <dbReference type="ChEBI" id="CHEBI:30616"/>
        <dbReference type="ChEBI" id="CHEBI:58296"/>
        <dbReference type="ChEBI" id="CHEBI:456216"/>
        <dbReference type="EC" id="2.7.1.50"/>
    </reaction>
</comment>
<evidence type="ECO:0000256" key="2">
    <source>
        <dbReference type="ARBA" id="ARBA00001946"/>
    </source>
</evidence>
<dbReference type="GO" id="GO:0009229">
    <property type="term" value="P:thiamine diphosphate biosynthetic process"/>
    <property type="evidence" value="ECO:0007669"/>
    <property type="project" value="UniProtKB-UniRule"/>
</dbReference>
<dbReference type="InterPro" id="IPR029056">
    <property type="entry name" value="Ribokinase-like"/>
</dbReference>
<name>A0A840QQ52_9BACI</name>
<evidence type="ECO:0000313" key="12">
    <source>
        <dbReference type="EMBL" id="MBB5173495.1"/>
    </source>
</evidence>
<keyword evidence="7 11" id="KW-0418">Kinase</keyword>
<organism evidence="12 13">
    <name type="scientific">Texcoconibacillus texcoconensis</name>
    <dbReference type="NCBI Taxonomy" id="1095777"/>
    <lineage>
        <taxon>Bacteria</taxon>
        <taxon>Bacillati</taxon>
        <taxon>Bacillota</taxon>
        <taxon>Bacilli</taxon>
        <taxon>Bacillales</taxon>
        <taxon>Bacillaceae</taxon>
        <taxon>Texcoconibacillus</taxon>
    </lineage>
</organism>
<evidence type="ECO:0000256" key="8">
    <source>
        <dbReference type="ARBA" id="ARBA00022840"/>
    </source>
</evidence>
<keyword evidence="5 11" id="KW-0479">Metal-binding</keyword>
<dbReference type="Proteomes" id="UP000551878">
    <property type="component" value="Unassembled WGS sequence"/>
</dbReference>
<dbReference type="PANTHER" id="PTHR12592">
    <property type="entry name" value="ATP-DEPENDENT (S)-NAD(P)H-HYDRATE DEHYDRATASE FAMILY MEMBER"/>
    <property type="match status" value="1"/>
</dbReference>
<feature type="binding site" evidence="11">
    <location>
        <position position="194"/>
    </location>
    <ligand>
        <name>substrate</name>
    </ligand>
</feature>
<dbReference type="SUPFAM" id="SSF53613">
    <property type="entry name" value="Ribokinase-like"/>
    <property type="match status" value="1"/>
</dbReference>
<sequence length="269" mass="28490">MDSTTVVQLREHVRKKRPLIHHITNIVVSNFTANGVLSLGASPVMAYAIEEVEEIAQAADALVLNMGTMTSQSVEAMKLAASSAEKAGVPIVLDPVGVGASSYRTSVGKRIVEDFDTSVVRGNVAEIANLIGESTFIRGVDAPDDAKNKENLAIRAAKKLNTVIVVTGEEDIITDGEKVSRIENGDPMLTQVTGTGCLLTSVIAAFISTHPNSLEATTAAVAFYGIAAECAAESIKEDLKGPGHYQIALIDALHMTTNEEIEKRCSINT</sequence>
<keyword evidence="13" id="KW-1185">Reference proteome</keyword>
<protein>
    <recommendedName>
        <fullName evidence="11">Hydroxyethylthiazole kinase</fullName>
        <ecNumber evidence="11">2.7.1.50</ecNumber>
    </recommendedName>
    <alternativeName>
        <fullName evidence="11">4-methyl-5-beta-hydroxyethylthiazole kinase</fullName>
        <shortName evidence="11">TH kinase</shortName>
        <shortName evidence="11">Thz kinase</shortName>
    </alternativeName>
</protein>
<evidence type="ECO:0000256" key="11">
    <source>
        <dbReference type="HAMAP-Rule" id="MF_00228"/>
    </source>
</evidence>
<dbReference type="NCBIfam" id="TIGR00694">
    <property type="entry name" value="thiM"/>
    <property type="match status" value="1"/>
</dbReference>
<dbReference type="NCBIfam" id="NF006830">
    <property type="entry name" value="PRK09355.1"/>
    <property type="match status" value="1"/>
</dbReference>
<keyword evidence="4 11" id="KW-0808">Transferase</keyword>
<dbReference type="Pfam" id="PF02110">
    <property type="entry name" value="HK"/>
    <property type="match status" value="1"/>
</dbReference>
<dbReference type="EMBL" id="JACHHB010000006">
    <property type="protein sequence ID" value="MBB5173495.1"/>
    <property type="molecule type" value="Genomic_DNA"/>
</dbReference>
<evidence type="ECO:0000256" key="9">
    <source>
        <dbReference type="ARBA" id="ARBA00022842"/>
    </source>
</evidence>
<comment type="cofactor">
    <cofactor evidence="2 11">
        <name>Mg(2+)</name>
        <dbReference type="ChEBI" id="CHEBI:18420"/>
    </cofactor>
</comment>
<dbReference type="GO" id="GO:0005524">
    <property type="term" value="F:ATP binding"/>
    <property type="evidence" value="ECO:0007669"/>
    <property type="project" value="UniProtKB-UniRule"/>
</dbReference>
<evidence type="ECO:0000256" key="4">
    <source>
        <dbReference type="ARBA" id="ARBA00022679"/>
    </source>
</evidence>
<comment type="pathway">
    <text evidence="3 11">Cofactor biosynthesis; thiamine diphosphate biosynthesis; 4-methyl-5-(2-phosphoethyl)-thiazole from 5-(2-hydroxyethyl)-4-methylthiazole: step 1/1.</text>
</comment>
<dbReference type="GO" id="GO:0110051">
    <property type="term" value="P:metabolite repair"/>
    <property type="evidence" value="ECO:0007669"/>
    <property type="project" value="TreeGrafter"/>
</dbReference>